<name>A0AAW4X2I4_9FIRM</name>
<keyword evidence="2" id="KW-1185">Reference proteome</keyword>
<evidence type="ECO:0008006" key="3">
    <source>
        <dbReference type="Google" id="ProtNLM"/>
    </source>
</evidence>
<dbReference type="AlphaFoldDB" id="A0AAW4X2I4"/>
<proteinExistence type="predicted"/>
<evidence type="ECO:0000313" key="1">
    <source>
        <dbReference type="EMBL" id="MCC3145973.1"/>
    </source>
</evidence>
<gene>
    <name evidence="1" type="ORF">LJ207_11675</name>
</gene>
<feature type="non-terminal residue" evidence="1">
    <location>
        <position position="271"/>
    </location>
</feature>
<organism evidence="1 2">
    <name type="scientific">Halanaerobium polyolivorans</name>
    <dbReference type="NCBI Taxonomy" id="2886943"/>
    <lineage>
        <taxon>Bacteria</taxon>
        <taxon>Bacillati</taxon>
        <taxon>Bacillota</taxon>
        <taxon>Clostridia</taxon>
        <taxon>Halanaerobiales</taxon>
        <taxon>Halanaerobiaceae</taxon>
        <taxon>Halanaerobium</taxon>
    </lineage>
</organism>
<dbReference type="EMBL" id="JAJFAT010000024">
    <property type="protein sequence ID" value="MCC3145973.1"/>
    <property type="molecule type" value="Genomic_DNA"/>
</dbReference>
<dbReference type="Proteomes" id="UP001199296">
    <property type="component" value="Unassembled WGS sequence"/>
</dbReference>
<evidence type="ECO:0000313" key="2">
    <source>
        <dbReference type="Proteomes" id="UP001199296"/>
    </source>
</evidence>
<reference evidence="1 2" key="1">
    <citation type="submission" date="2021-10" db="EMBL/GenBank/DDBJ databases">
        <authorList>
            <person name="Grouzdev D.S."/>
            <person name="Pantiukh K.S."/>
            <person name="Krutkina M.S."/>
        </authorList>
    </citation>
    <scope>NUCLEOTIDE SEQUENCE [LARGE SCALE GENOMIC DNA]</scope>
    <source>
        <strain evidence="1 2">Z-7514</strain>
    </source>
</reference>
<accession>A0AAW4X2I4</accession>
<comment type="caution">
    <text evidence="1">The sequence shown here is derived from an EMBL/GenBank/DDBJ whole genome shotgun (WGS) entry which is preliminary data.</text>
</comment>
<sequence>MKYNKVQSNFWISSDVMKWDKNTIFIALYILTNQHRSSEGIYRLPKAYVSEDANFEPHEVEKAFEELIESDFIRYDSETSVIMITKALKYQTVNNPNHQKAALKILKPLPKSYLLIDFIKQADKYCRSFKEFLLESLEDELLAEVQKKKNEIIKNTNDGISVGIDDAIGNPQALTQSLTTPTQKQSRKRNEKMVIDNLNTDISKNIDFADVKLKDSKELWELSPESKAVELTKYLIEKIKDNNYRARVPETDLDNKLFNKWVKELEKINRL</sequence>
<protein>
    <recommendedName>
        <fullName evidence="3">Primosome, DnaD subunit</fullName>
    </recommendedName>
</protein>